<keyword evidence="2" id="KW-0378">Hydrolase</keyword>
<keyword evidence="3" id="KW-1185">Reference proteome</keyword>
<organism evidence="2 3">
    <name type="scientific">Mycolicibacterium moriokaense</name>
    <dbReference type="NCBI Taxonomy" id="39691"/>
    <lineage>
        <taxon>Bacteria</taxon>
        <taxon>Bacillati</taxon>
        <taxon>Actinomycetota</taxon>
        <taxon>Actinomycetes</taxon>
        <taxon>Mycobacteriales</taxon>
        <taxon>Mycobacteriaceae</taxon>
        <taxon>Mycolicibacterium</taxon>
    </lineage>
</organism>
<accession>A0AAD1H9B8</accession>
<dbReference type="InterPro" id="IPR000073">
    <property type="entry name" value="AB_hydrolase_1"/>
</dbReference>
<reference evidence="2 3" key="1">
    <citation type="journal article" date="2019" name="Emerg. Microbes Infect.">
        <title>Comprehensive subspecies identification of 175 nontuberculous mycobacteria species based on 7547 genomic profiles.</title>
        <authorList>
            <person name="Matsumoto Y."/>
            <person name="Kinjo T."/>
            <person name="Motooka D."/>
            <person name="Nabeya D."/>
            <person name="Jung N."/>
            <person name="Uechi K."/>
            <person name="Horii T."/>
            <person name="Iida T."/>
            <person name="Fujita J."/>
            <person name="Nakamura S."/>
        </authorList>
    </citation>
    <scope>NUCLEOTIDE SEQUENCE [LARGE SCALE GENOMIC DNA]</scope>
    <source>
        <strain evidence="2 3">JCM 6375</strain>
    </source>
</reference>
<proteinExistence type="predicted"/>
<protein>
    <submittedName>
        <fullName evidence="2">Alpha/beta hydrolase</fullName>
    </submittedName>
</protein>
<evidence type="ECO:0000313" key="2">
    <source>
        <dbReference type="EMBL" id="BBW99692.1"/>
    </source>
</evidence>
<dbReference type="InterPro" id="IPR050228">
    <property type="entry name" value="Carboxylesterase_BioH"/>
</dbReference>
<dbReference type="RefSeq" id="WP_234810217.1">
    <property type="nucleotide sequence ID" value="NZ_AP022560.1"/>
</dbReference>
<dbReference type="AlphaFoldDB" id="A0AAD1H9B8"/>
<evidence type="ECO:0000259" key="1">
    <source>
        <dbReference type="Pfam" id="PF12697"/>
    </source>
</evidence>
<feature type="domain" description="AB hydrolase-1" evidence="1">
    <location>
        <begin position="8"/>
        <end position="256"/>
    </location>
</feature>
<dbReference type="Pfam" id="PF12697">
    <property type="entry name" value="Abhydrolase_6"/>
    <property type="match status" value="1"/>
</dbReference>
<dbReference type="SUPFAM" id="SSF53474">
    <property type="entry name" value="alpha/beta-Hydrolases"/>
    <property type="match status" value="1"/>
</dbReference>
<dbReference type="PANTHER" id="PTHR43194:SF5">
    <property type="entry name" value="PIMELOYL-[ACYL-CARRIER PROTEIN] METHYL ESTER ESTERASE"/>
    <property type="match status" value="1"/>
</dbReference>
<dbReference type="GO" id="GO:0016787">
    <property type="term" value="F:hydrolase activity"/>
    <property type="evidence" value="ECO:0007669"/>
    <property type="project" value="UniProtKB-KW"/>
</dbReference>
<dbReference type="InterPro" id="IPR029058">
    <property type="entry name" value="AB_hydrolase_fold"/>
</dbReference>
<dbReference type="Proteomes" id="UP000466681">
    <property type="component" value="Chromosome"/>
</dbReference>
<dbReference type="Gene3D" id="3.40.50.1820">
    <property type="entry name" value="alpha/beta hydrolase"/>
    <property type="match status" value="1"/>
</dbReference>
<dbReference type="EMBL" id="AP022560">
    <property type="protein sequence ID" value="BBW99692.1"/>
    <property type="molecule type" value="Genomic_DNA"/>
</dbReference>
<gene>
    <name evidence="2" type="ORF">MMOR_06290</name>
</gene>
<evidence type="ECO:0000313" key="3">
    <source>
        <dbReference type="Proteomes" id="UP000466681"/>
    </source>
</evidence>
<dbReference type="KEGG" id="mmor:MMOR_06290"/>
<name>A0AAD1H9B8_9MYCO</name>
<sequence>MKTVAADIVLIHGLWVSHAAWQPWIDHFAANGYEAIAPRWPGEAATVGATRDNPSAQAGYGLDQLTDHFAAVIERFSSPPVVIGHSLGGLIAQLLLGQNKVAAAVAINPAPMKGVRALPVAQLKSAFPVVGNPLNWSRAKGLTREQFRYGFGNTLTEAESDALWEQWSIPSPGKPLFEVETANFNSNSPAKVDTANAWRGPLLITGGTADHTVPLATARAAFEQYSKSSAVTDFHEFEGAGHSLTIDHRWREVADVAHCWLRDIGFVGVHP</sequence>
<dbReference type="PANTHER" id="PTHR43194">
    <property type="entry name" value="HYDROLASE ALPHA/BETA FOLD FAMILY"/>
    <property type="match status" value="1"/>
</dbReference>